<dbReference type="InterPro" id="IPR006439">
    <property type="entry name" value="HAD-SF_hydro_IA"/>
</dbReference>
<accession>A0A7M1SY53</accession>
<dbReference type="KEGG" id="halt:IM660_09780"/>
<gene>
    <name evidence="1" type="ORF">IM660_09780</name>
</gene>
<sequence>MSRISAVVFDFGQVLVHWDPTAVWEGELSRQEALTALEEADFFAVNRRLDAGARWADVRGEHEARVGERVQVVDRYLQDFPRSLVRPMEGMEALVRDLQHAGIRTLGLTNWSAETFHHAPETVPAIALMEDVVVSGQVKLAKPDPAIYTLMLDRFGLDPAQTAFVDDSPPNVDAARALGIRAEVFTGADEWRAALRGWGVAV</sequence>
<dbReference type="InterPro" id="IPR023214">
    <property type="entry name" value="HAD_sf"/>
</dbReference>
<dbReference type="RefSeq" id="WP_193499114.1">
    <property type="nucleotide sequence ID" value="NZ_CP063169.1"/>
</dbReference>
<evidence type="ECO:0000313" key="2">
    <source>
        <dbReference type="Proteomes" id="UP000593758"/>
    </source>
</evidence>
<dbReference type="CDD" id="cd02603">
    <property type="entry name" value="HAD_sEH-N_like"/>
    <property type="match status" value="1"/>
</dbReference>
<dbReference type="SUPFAM" id="SSF56784">
    <property type="entry name" value="HAD-like"/>
    <property type="match status" value="1"/>
</dbReference>
<dbReference type="NCBIfam" id="TIGR01509">
    <property type="entry name" value="HAD-SF-IA-v3"/>
    <property type="match status" value="1"/>
</dbReference>
<protein>
    <submittedName>
        <fullName evidence="1">HAD family phosphatase</fullName>
    </submittedName>
</protein>
<dbReference type="PRINTS" id="PR00413">
    <property type="entry name" value="HADHALOGNASE"/>
</dbReference>
<dbReference type="AlphaFoldDB" id="A0A7M1SY53"/>
<dbReference type="Proteomes" id="UP000593758">
    <property type="component" value="Chromosome"/>
</dbReference>
<dbReference type="SFLD" id="SFLDS00003">
    <property type="entry name" value="Haloacid_Dehalogenase"/>
    <property type="match status" value="1"/>
</dbReference>
<name>A0A7M1SY53_9MICO</name>
<dbReference type="SFLD" id="SFLDG01129">
    <property type="entry name" value="C1.5:_HAD__Beta-PGM__Phosphata"/>
    <property type="match status" value="1"/>
</dbReference>
<dbReference type="InterPro" id="IPR036412">
    <property type="entry name" value="HAD-like_sf"/>
</dbReference>
<dbReference type="Gene3D" id="3.40.50.1000">
    <property type="entry name" value="HAD superfamily/HAD-like"/>
    <property type="match status" value="1"/>
</dbReference>
<keyword evidence="2" id="KW-1185">Reference proteome</keyword>
<dbReference type="EMBL" id="CP063169">
    <property type="protein sequence ID" value="QOR72479.1"/>
    <property type="molecule type" value="Genomic_DNA"/>
</dbReference>
<organism evidence="1 2">
    <name type="scientific">Ruania alkalisoli</name>
    <dbReference type="NCBI Taxonomy" id="2779775"/>
    <lineage>
        <taxon>Bacteria</taxon>
        <taxon>Bacillati</taxon>
        <taxon>Actinomycetota</taxon>
        <taxon>Actinomycetes</taxon>
        <taxon>Micrococcales</taxon>
        <taxon>Ruaniaceae</taxon>
        <taxon>Ruania</taxon>
    </lineage>
</organism>
<reference evidence="1 2" key="1">
    <citation type="submission" date="2020-10" db="EMBL/GenBank/DDBJ databases">
        <title>Haloactinobacterium sp. RN3S43, a bacterium isolated from saline soil.</title>
        <authorList>
            <person name="Sun J.-Q."/>
        </authorList>
    </citation>
    <scope>NUCLEOTIDE SEQUENCE [LARGE SCALE GENOMIC DNA]</scope>
    <source>
        <strain evidence="1 2">RN3S43</strain>
    </source>
</reference>
<dbReference type="PANTHER" id="PTHR43611">
    <property type="entry name" value="ALPHA-D-GLUCOSE 1-PHOSPHATE PHOSPHATASE"/>
    <property type="match status" value="1"/>
</dbReference>
<proteinExistence type="predicted"/>
<dbReference type="Pfam" id="PF00702">
    <property type="entry name" value="Hydrolase"/>
    <property type="match status" value="1"/>
</dbReference>
<evidence type="ECO:0000313" key="1">
    <source>
        <dbReference type="EMBL" id="QOR72479.1"/>
    </source>
</evidence>
<dbReference type="PANTHER" id="PTHR43611:SF3">
    <property type="entry name" value="FLAVIN MONONUCLEOTIDE HYDROLASE 1, CHLOROPLATIC"/>
    <property type="match status" value="1"/>
</dbReference>